<dbReference type="AlphaFoldDB" id="A0A6A5EEP3"/>
<gene>
    <name evidence="14" type="ORF">PFLUV_G00201700</name>
</gene>
<evidence type="ECO:0000256" key="10">
    <source>
        <dbReference type="ARBA" id="ARBA00076547"/>
    </source>
</evidence>
<evidence type="ECO:0000256" key="1">
    <source>
        <dbReference type="ARBA" id="ARBA00004123"/>
    </source>
</evidence>
<dbReference type="InterPro" id="IPR036855">
    <property type="entry name" value="Znf_CCCH_sf"/>
</dbReference>
<dbReference type="InterPro" id="IPR036236">
    <property type="entry name" value="Znf_C2H2_sf"/>
</dbReference>
<proteinExistence type="predicted"/>
<dbReference type="GO" id="GO:0006397">
    <property type="term" value="P:mRNA processing"/>
    <property type="evidence" value="ECO:0007669"/>
    <property type="project" value="UniProtKB-KW"/>
</dbReference>
<dbReference type="SMART" id="SM00356">
    <property type="entry name" value="ZnF_C3H1"/>
    <property type="match status" value="1"/>
</dbReference>
<evidence type="ECO:0000256" key="7">
    <source>
        <dbReference type="ARBA" id="ARBA00023187"/>
    </source>
</evidence>
<keyword evidence="6 11" id="KW-0862">Zinc</keyword>
<evidence type="ECO:0000313" key="14">
    <source>
        <dbReference type="EMBL" id="KAF1377525.1"/>
    </source>
</evidence>
<accession>A0A6A5EEP3</accession>
<evidence type="ECO:0000256" key="3">
    <source>
        <dbReference type="ARBA" id="ARBA00022723"/>
    </source>
</evidence>
<feature type="compositionally biased region" description="Pro residues" evidence="12">
    <location>
        <begin position="153"/>
        <end position="162"/>
    </location>
</feature>
<evidence type="ECO:0000313" key="15">
    <source>
        <dbReference type="Proteomes" id="UP000465112"/>
    </source>
</evidence>
<name>A0A6A5EEP3_PERFL</name>
<evidence type="ECO:0000256" key="8">
    <source>
        <dbReference type="ARBA" id="ARBA00023242"/>
    </source>
</evidence>
<dbReference type="GO" id="GO:0008380">
    <property type="term" value="P:RNA splicing"/>
    <property type="evidence" value="ECO:0007669"/>
    <property type="project" value="UniProtKB-KW"/>
</dbReference>
<keyword evidence="3 11" id="KW-0479">Metal-binding</keyword>
<evidence type="ECO:0000256" key="11">
    <source>
        <dbReference type="PROSITE-ProRule" id="PRU00723"/>
    </source>
</evidence>
<dbReference type="EMBL" id="VHII01000017">
    <property type="protein sequence ID" value="KAF1377525.1"/>
    <property type="molecule type" value="Genomic_DNA"/>
</dbReference>
<evidence type="ECO:0000256" key="9">
    <source>
        <dbReference type="ARBA" id="ARBA00067764"/>
    </source>
</evidence>
<organism evidence="14 15">
    <name type="scientific">Perca fluviatilis</name>
    <name type="common">European perch</name>
    <dbReference type="NCBI Taxonomy" id="8168"/>
    <lineage>
        <taxon>Eukaryota</taxon>
        <taxon>Metazoa</taxon>
        <taxon>Chordata</taxon>
        <taxon>Craniata</taxon>
        <taxon>Vertebrata</taxon>
        <taxon>Euteleostomi</taxon>
        <taxon>Actinopterygii</taxon>
        <taxon>Neopterygii</taxon>
        <taxon>Teleostei</taxon>
        <taxon>Neoteleostei</taxon>
        <taxon>Acanthomorphata</taxon>
        <taxon>Eupercaria</taxon>
        <taxon>Perciformes</taxon>
        <taxon>Percoidei</taxon>
        <taxon>Percidae</taxon>
        <taxon>Percinae</taxon>
        <taxon>Perca</taxon>
    </lineage>
</organism>
<sequence length="201" mass="23535">MGKRYYCDYCDRSFQDNMHNRKKHLNGVQHHRAKKAWYDSFRDSSAILCDEQTKKPCRKFLQKGICDFGPNCRFSHMSEEELFNLKRHVEDERQRREDSVDRMMPGRSIEEWLSRREKKRTALGIEGDSKDKQDSEEGQEESDIPQQLLSIPDLPPSLLPPPPGGWKVKVNTEWGCVLCSVTNARLTCLMLQHQGRHTIRS</sequence>
<reference evidence="14 15" key="1">
    <citation type="submission" date="2019-06" db="EMBL/GenBank/DDBJ databases">
        <title>A chromosome-scale genome assembly of the European perch, Perca fluviatilis.</title>
        <authorList>
            <person name="Roques C."/>
            <person name="Zahm M."/>
            <person name="Cabau C."/>
            <person name="Klopp C."/>
            <person name="Bouchez O."/>
            <person name="Donnadieu C."/>
            <person name="Kuhl H."/>
            <person name="Gislard M."/>
            <person name="Guendouz S."/>
            <person name="Journot L."/>
            <person name="Haffray P."/>
            <person name="Bestin A."/>
            <person name="Morvezen R."/>
            <person name="Feron R."/>
            <person name="Wen M."/>
            <person name="Jouanno E."/>
            <person name="Herpin A."/>
            <person name="Schartl M."/>
            <person name="Postlethwait J."/>
            <person name="Schaerlinger B."/>
            <person name="Chardard D."/>
            <person name="Lecocq T."/>
            <person name="Poncet C."/>
            <person name="Jaffrelo L."/>
            <person name="Lampietro C."/>
            <person name="Guiguen Y."/>
        </authorList>
    </citation>
    <scope>NUCLEOTIDE SEQUENCE [LARGE SCALE GENOMIC DNA]</scope>
    <source>
        <tissue evidence="14">Blood</tissue>
    </source>
</reference>
<dbReference type="InterPro" id="IPR041367">
    <property type="entry name" value="Znf-CCCH_4"/>
</dbReference>
<keyword evidence="7" id="KW-0508">mRNA splicing</keyword>
<dbReference type="PANTHER" id="PTHR16465:SF0">
    <property type="entry name" value="ZINC FINGER MATRIN-TYPE PROTEIN 5"/>
    <property type="match status" value="1"/>
</dbReference>
<dbReference type="FunFam" id="3.30.160.60:FF:000741">
    <property type="entry name" value="Zinc finger matrin-type protein 5"/>
    <property type="match status" value="1"/>
</dbReference>
<dbReference type="Gene3D" id="3.30.160.60">
    <property type="entry name" value="Classic Zinc Finger"/>
    <property type="match status" value="1"/>
</dbReference>
<keyword evidence="5 11" id="KW-0863">Zinc-finger</keyword>
<evidence type="ECO:0000256" key="12">
    <source>
        <dbReference type="SAM" id="MobiDB-lite"/>
    </source>
</evidence>
<comment type="caution">
    <text evidence="14">The sequence shown here is derived from an EMBL/GenBank/DDBJ whole genome shotgun (WGS) entry which is preliminary data.</text>
</comment>
<keyword evidence="4" id="KW-0747">Spliceosome</keyword>
<dbReference type="SUPFAM" id="SSF90229">
    <property type="entry name" value="CCCH zinc finger"/>
    <property type="match status" value="1"/>
</dbReference>
<dbReference type="PANTHER" id="PTHR16465">
    <property type="entry name" value="NUCLEASE-RELATED"/>
    <property type="match status" value="1"/>
</dbReference>
<feature type="zinc finger region" description="C3H1-type" evidence="11">
    <location>
        <begin position="51"/>
        <end position="79"/>
    </location>
</feature>
<evidence type="ECO:0000256" key="5">
    <source>
        <dbReference type="ARBA" id="ARBA00022771"/>
    </source>
</evidence>
<dbReference type="PROSITE" id="PS50103">
    <property type="entry name" value="ZF_C3H1"/>
    <property type="match status" value="1"/>
</dbReference>
<dbReference type="Pfam" id="PF18044">
    <property type="entry name" value="zf-CCCH_4"/>
    <property type="match status" value="1"/>
</dbReference>
<dbReference type="GO" id="GO:0008270">
    <property type="term" value="F:zinc ion binding"/>
    <property type="evidence" value="ECO:0007669"/>
    <property type="project" value="UniProtKB-KW"/>
</dbReference>
<dbReference type="SUPFAM" id="SSF57667">
    <property type="entry name" value="beta-beta-alpha zinc fingers"/>
    <property type="match status" value="1"/>
</dbReference>
<dbReference type="Proteomes" id="UP000465112">
    <property type="component" value="Chromosome 17"/>
</dbReference>
<dbReference type="GO" id="GO:0005689">
    <property type="term" value="C:U12-type spliceosomal complex"/>
    <property type="evidence" value="ECO:0007669"/>
    <property type="project" value="TreeGrafter"/>
</dbReference>
<dbReference type="Pfam" id="PF06220">
    <property type="entry name" value="zf-U1"/>
    <property type="match status" value="1"/>
</dbReference>
<evidence type="ECO:0000256" key="4">
    <source>
        <dbReference type="ARBA" id="ARBA00022728"/>
    </source>
</evidence>
<keyword evidence="2" id="KW-0507">mRNA processing</keyword>
<evidence type="ECO:0000256" key="2">
    <source>
        <dbReference type="ARBA" id="ARBA00022664"/>
    </source>
</evidence>
<dbReference type="Gene3D" id="4.10.1000.10">
    <property type="entry name" value="Zinc finger, CCCH-type"/>
    <property type="match status" value="1"/>
</dbReference>
<keyword evidence="15" id="KW-1185">Reference proteome</keyword>
<evidence type="ECO:0000259" key="13">
    <source>
        <dbReference type="PROSITE" id="PS50103"/>
    </source>
</evidence>
<comment type="subcellular location">
    <subcellularLocation>
        <location evidence="1">Nucleus</location>
    </subcellularLocation>
</comment>
<keyword evidence="8" id="KW-0539">Nucleus</keyword>
<evidence type="ECO:0000256" key="6">
    <source>
        <dbReference type="ARBA" id="ARBA00022833"/>
    </source>
</evidence>
<dbReference type="InterPro" id="IPR013085">
    <property type="entry name" value="U1-CZ_Znf_C2H2"/>
</dbReference>
<feature type="domain" description="C3H1-type" evidence="13">
    <location>
        <begin position="51"/>
        <end position="79"/>
    </location>
</feature>
<protein>
    <recommendedName>
        <fullName evidence="9">Zinc finger matrin-type protein 5</fullName>
    </recommendedName>
    <alternativeName>
        <fullName evidence="10">U11/U12 small nuclear ribonucleoprotein 20 kDa protein</fullName>
    </alternativeName>
</protein>
<dbReference type="InterPro" id="IPR000571">
    <property type="entry name" value="Znf_CCCH"/>
</dbReference>
<feature type="region of interest" description="Disordered" evidence="12">
    <location>
        <begin position="122"/>
        <end position="162"/>
    </location>
</feature>